<dbReference type="RefSeq" id="WP_213753490.1">
    <property type="nucleotide sequence ID" value="NZ_JAHCQH010000004.1"/>
</dbReference>
<dbReference type="Proteomes" id="UP001166585">
    <property type="component" value="Unassembled WGS sequence"/>
</dbReference>
<proteinExistence type="predicted"/>
<comment type="caution">
    <text evidence="1">The sequence shown here is derived from an EMBL/GenBank/DDBJ whole genome shotgun (WGS) entry which is preliminary data.</text>
</comment>
<protein>
    <submittedName>
        <fullName evidence="1">Uncharacterized protein</fullName>
    </submittedName>
</protein>
<sequence length="70" mass="6900">MKMPIQSPAILRSPSFAPFNGAVHPAGCGFPENVICAAAVAACVAACAGGPGACIQCFAALGMSDCIECL</sequence>
<reference evidence="1" key="1">
    <citation type="submission" date="2021-05" db="EMBL/GenBank/DDBJ databases">
        <authorList>
            <person name="Sun Q."/>
            <person name="Inoue M."/>
        </authorList>
    </citation>
    <scope>NUCLEOTIDE SEQUENCE</scope>
    <source>
        <strain evidence="1">VKM B-3255</strain>
    </source>
</reference>
<organism evidence="1 2">
    <name type="scientific">Ancylobacter radicis</name>
    <dbReference type="NCBI Taxonomy" id="2836179"/>
    <lineage>
        <taxon>Bacteria</taxon>
        <taxon>Pseudomonadati</taxon>
        <taxon>Pseudomonadota</taxon>
        <taxon>Alphaproteobacteria</taxon>
        <taxon>Hyphomicrobiales</taxon>
        <taxon>Xanthobacteraceae</taxon>
        <taxon>Ancylobacter</taxon>
    </lineage>
</organism>
<dbReference type="EMBL" id="JAHCQH010000004">
    <property type="protein sequence ID" value="MBS9475625.1"/>
    <property type="molecule type" value="Genomic_DNA"/>
</dbReference>
<name>A0ABS5R322_9HYPH</name>
<accession>A0ABS5R322</accession>
<keyword evidence="2" id="KW-1185">Reference proteome</keyword>
<evidence type="ECO:0000313" key="1">
    <source>
        <dbReference type="EMBL" id="MBS9475625.1"/>
    </source>
</evidence>
<gene>
    <name evidence="1" type="ORF">KIP89_00690</name>
</gene>
<evidence type="ECO:0000313" key="2">
    <source>
        <dbReference type="Proteomes" id="UP001166585"/>
    </source>
</evidence>